<comment type="caution">
    <text evidence="1">The sequence shown here is derived from an EMBL/GenBank/DDBJ whole genome shotgun (WGS) entry which is preliminary data.</text>
</comment>
<dbReference type="InterPro" id="IPR038084">
    <property type="entry name" value="PduO/GlcC-like_sf"/>
</dbReference>
<dbReference type="InterPro" id="IPR052517">
    <property type="entry name" value="GlcG_carb_metab_protein"/>
</dbReference>
<dbReference type="Pfam" id="PF03928">
    <property type="entry name" value="HbpS-like"/>
    <property type="match status" value="1"/>
</dbReference>
<sequence length="143" mass="15072">MSDRSHMVESLTLEAAQTLADTALDVALEKSLKIHVTVVDAAGHVLVYQRMIGAPFPAREFSEKKAYTAVSFKKPTAGWKGRLNDNPHLAAGLSQHPKVAMIGGGAPVLYDGACIGAIGIAGGLEGDDIEVVTETLKRAGYEV</sequence>
<dbReference type="PANTHER" id="PTHR34309">
    <property type="entry name" value="SLR1406 PROTEIN"/>
    <property type="match status" value="1"/>
</dbReference>
<dbReference type="InterPro" id="IPR005624">
    <property type="entry name" value="PduO/GlcC-like"/>
</dbReference>
<dbReference type="PANTHER" id="PTHR34309:SF1">
    <property type="entry name" value="PROTEIN GLCG"/>
    <property type="match status" value="1"/>
</dbReference>
<evidence type="ECO:0000313" key="2">
    <source>
        <dbReference type="Proteomes" id="UP001209755"/>
    </source>
</evidence>
<dbReference type="EMBL" id="JAOQNS010000004">
    <property type="protein sequence ID" value="MCW2307507.1"/>
    <property type="molecule type" value="Genomic_DNA"/>
</dbReference>
<protein>
    <submittedName>
        <fullName evidence="1">Uncharacterized protein GlcG (DUF336 family)</fullName>
    </submittedName>
</protein>
<keyword evidence="2" id="KW-1185">Reference proteome</keyword>
<accession>A0ABT3HAT0</accession>
<name>A0ABT3HAT0_9HYPH</name>
<dbReference type="RefSeq" id="WP_264601155.1">
    <property type="nucleotide sequence ID" value="NZ_JAOQNS010000004.1"/>
</dbReference>
<proteinExistence type="predicted"/>
<dbReference type="SUPFAM" id="SSF143744">
    <property type="entry name" value="GlcG-like"/>
    <property type="match status" value="1"/>
</dbReference>
<dbReference type="Gene3D" id="3.30.450.150">
    <property type="entry name" value="Haem-degrading domain"/>
    <property type="match status" value="1"/>
</dbReference>
<reference evidence="2" key="1">
    <citation type="submission" date="2023-07" db="EMBL/GenBank/DDBJ databases">
        <title>Genome sequencing of Purple Non-Sulfur Bacteria from various extreme environments.</title>
        <authorList>
            <person name="Mayer M."/>
        </authorList>
    </citation>
    <scope>NUCLEOTIDE SEQUENCE [LARGE SCALE GENOMIC DNA]</scope>
    <source>
        <strain evidence="2">DSM 17935</strain>
    </source>
</reference>
<gene>
    <name evidence="1" type="ORF">M2319_001838</name>
</gene>
<organism evidence="1 2">
    <name type="scientific">Rhodobium gokarnense</name>
    <dbReference type="NCBI Taxonomy" id="364296"/>
    <lineage>
        <taxon>Bacteria</taxon>
        <taxon>Pseudomonadati</taxon>
        <taxon>Pseudomonadota</taxon>
        <taxon>Alphaproteobacteria</taxon>
        <taxon>Hyphomicrobiales</taxon>
        <taxon>Rhodobiaceae</taxon>
        <taxon>Rhodobium</taxon>
    </lineage>
</organism>
<evidence type="ECO:0000313" key="1">
    <source>
        <dbReference type="EMBL" id="MCW2307507.1"/>
    </source>
</evidence>
<dbReference type="Proteomes" id="UP001209755">
    <property type="component" value="Unassembled WGS sequence"/>
</dbReference>